<evidence type="ECO:0000313" key="2">
    <source>
        <dbReference type="Proteomes" id="UP001153069"/>
    </source>
</evidence>
<sequence>MRVRLRNNDILISSGSERCEMTITFEPRETPPPRHGQETHSFLFGPNSTQQLDDYMSRRHNNASPGSPPTTTLLIQFRRVRAGFFDGIDQEHWTTFCDGIHSALPAITALNFGVSIDSGHSGEKVDWFLSTLFSHMPTQTITEVSMSFWGGGVGSVRIPKTWDALHPLVHVQEMTLMIQPTVQVETNESLANVFTMSWPRLTKLVFLADIKFGLRWDPVIEAVRTKRTLRNVDVLRYEETDALSTMCTFPFIHSIIQRYHLALTEGEPGNPSTAQLQPPTAENPASLENWLNAMEHCLHERHRFDCFHYFFSQIDPLLYISGEY</sequence>
<gene>
    <name evidence="1" type="ORF">SEMRO_966_G225701.1</name>
</gene>
<keyword evidence="2" id="KW-1185">Reference proteome</keyword>
<name>A0A9N8EHZ9_9STRA</name>
<protein>
    <submittedName>
        <fullName evidence="1">Uncharacterized protein</fullName>
    </submittedName>
</protein>
<dbReference type="Proteomes" id="UP001153069">
    <property type="component" value="Unassembled WGS sequence"/>
</dbReference>
<proteinExistence type="predicted"/>
<reference evidence="1" key="1">
    <citation type="submission" date="2020-06" db="EMBL/GenBank/DDBJ databases">
        <authorList>
            <consortium name="Plant Systems Biology data submission"/>
        </authorList>
    </citation>
    <scope>NUCLEOTIDE SEQUENCE</scope>
    <source>
        <strain evidence="1">D6</strain>
    </source>
</reference>
<dbReference type="AlphaFoldDB" id="A0A9N8EHZ9"/>
<accession>A0A9N8EHZ9</accession>
<evidence type="ECO:0000313" key="1">
    <source>
        <dbReference type="EMBL" id="CAB9518825.1"/>
    </source>
</evidence>
<organism evidence="1 2">
    <name type="scientific">Seminavis robusta</name>
    <dbReference type="NCBI Taxonomy" id="568900"/>
    <lineage>
        <taxon>Eukaryota</taxon>
        <taxon>Sar</taxon>
        <taxon>Stramenopiles</taxon>
        <taxon>Ochrophyta</taxon>
        <taxon>Bacillariophyta</taxon>
        <taxon>Bacillariophyceae</taxon>
        <taxon>Bacillariophycidae</taxon>
        <taxon>Naviculales</taxon>
        <taxon>Naviculaceae</taxon>
        <taxon>Seminavis</taxon>
    </lineage>
</organism>
<dbReference type="EMBL" id="CAICTM010000964">
    <property type="protein sequence ID" value="CAB9518825.1"/>
    <property type="molecule type" value="Genomic_DNA"/>
</dbReference>
<comment type="caution">
    <text evidence="1">The sequence shown here is derived from an EMBL/GenBank/DDBJ whole genome shotgun (WGS) entry which is preliminary data.</text>
</comment>